<evidence type="ECO:0008006" key="4">
    <source>
        <dbReference type="Google" id="ProtNLM"/>
    </source>
</evidence>
<keyword evidence="1" id="KW-0732">Signal</keyword>
<name>A0A9P9IV02_9HYPO</name>
<evidence type="ECO:0000313" key="3">
    <source>
        <dbReference type="Proteomes" id="UP000717696"/>
    </source>
</evidence>
<sequence>MCLLAKWMWLSTSLLSMTYPRERGIRPRPSAVGLCRRARGHMKSNPRENGGGWGMTMTLLRCDARTALSDCMSSSMPPYK</sequence>
<gene>
    <name evidence="2" type="ORF">B0J13DRAFT_98912</name>
</gene>
<dbReference type="EMBL" id="JAGMUU010000018">
    <property type="protein sequence ID" value="KAH7133336.1"/>
    <property type="molecule type" value="Genomic_DNA"/>
</dbReference>
<organism evidence="2 3">
    <name type="scientific">Dactylonectria estremocensis</name>
    <dbReference type="NCBI Taxonomy" id="1079267"/>
    <lineage>
        <taxon>Eukaryota</taxon>
        <taxon>Fungi</taxon>
        <taxon>Dikarya</taxon>
        <taxon>Ascomycota</taxon>
        <taxon>Pezizomycotina</taxon>
        <taxon>Sordariomycetes</taxon>
        <taxon>Hypocreomycetidae</taxon>
        <taxon>Hypocreales</taxon>
        <taxon>Nectriaceae</taxon>
        <taxon>Dactylonectria</taxon>
    </lineage>
</organism>
<reference evidence="2" key="1">
    <citation type="journal article" date="2021" name="Nat. Commun.">
        <title>Genetic determinants of endophytism in the Arabidopsis root mycobiome.</title>
        <authorList>
            <person name="Mesny F."/>
            <person name="Miyauchi S."/>
            <person name="Thiergart T."/>
            <person name="Pickel B."/>
            <person name="Atanasova L."/>
            <person name="Karlsson M."/>
            <person name="Huettel B."/>
            <person name="Barry K.W."/>
            <person name="Haridas S."/>
            <person name="Chen C."/>
            <person name="Bauer D."/>
            <person name="Andreopoulos W."/>
            <person name="Pangilinan J."/>
            <person name="LaButti K."/>
            <person name="Riley R."/>
            <person name="Lipzen A."/>
            <person name="Clum A."/>
            <person name="Drula E."/>
            <person name="Henrissat B."/>
            <person name="Kohler A."/>
            <person name="Grigoriev I.V."/>
            <person name="Martin F.M."/>
            <person name="Hacquard S."/>
        </authorList>
    </citation>
    <scope>NUCLEOTIDE SEQUENCE</scope>
    <source>
        <strain evidence="2">MPI-CAGE-AT-0021</strain>
    </source>
</reference>
<proteinExistence type="predicted"/>
<feature type="signal peptide" evidence="1">
    <location>
        <begin position="1"/>
        <end position="24"/>
    </location>
</feature>
<comment type="caution">
    <text evidence="2">The sequence shown here is derived from an EMBL/GenBank/DDBJ whole genome shotgun (WGS) entry which is preliminary data.</text>
</comment>
<protein>
    <recommendedName>
        <fullName evidence="4">Secreted protein</fullName>
    </recommendedName>
</protein>
<evidence type="ECO:0000256" key="1">
    <source>
        <dbReference type="SAM" id="SignalP"/>
    </source>
</evidence>
<evidence type="ECO:0000313" key="2">
    <source>
        <dbReference type="EMBL" id="KAH7133336.1"/>
    </source>
</evidence>
<dbReference type="Proteomes" id="UP000717696">
    <property type="component" value="Unassembled WGS sequence"/>
</dbReference>
<feature type="chain" id="PRO_5040488006" description="Secreted protein" evidence="1">
    <location>
        <begin position="25"/>
        <end position="80"/>
    </location>
</feature>
<keyword evidence="3" id="KW-1185">Reference proteome</keyword>
<dbReference type="AlphaFoldDB" id="A0A9P9IV02"/>
<accession>A0A9P9IV02</accession>